<evidence type="ECO:0000313" key="1">
    <source>
        <dbReference type="EnsemblMetazoa" id="G7684.1:cds"/>
    </source>
</evidence>
<reference evidence="1" key="1">
    <citation type="submission" date="2022-08" db="UniProtKB">
        <authorList>
            <consortium name="EnsemblMetazoa"/>
        </authorList>
    </citation>
    <scope>IDENTIFICATION</scope>
    <source>
        <strain evidence="1">05x7-T-G4-1.051#20</strain>
    </source>
</reference>
<name>A0A8W8NKX5_MAGGI</name>
<sequence>MTTTLLKRSPEKVNLEVPRKIQRKSSPRLGRRNVSSLQTYKIIFEFGPHPLNLLRYIIKKSGILWKDAKEKCILKDGGKPTDGLLLICEDDEGIVNKCLKVAGFDVYKYERLLETDSVMNDERKSVCIFYFGKQFWKTMNTSRVQTIRDAIRRVSNTDVFIITTSDIERNEAIECWKRFKFCPMSHIISPSSDKTAFYEAFYKVLEKNLQTFLSDLETRTSTRQIYAIKCKLNSLIEKLRSRNASMKSPLSKQCLEIINASRKNGVVGYRLFGDELHIYGNDQLIIETEKRLEIENSIKENFNGQVLLRSLRNVLKPQCTVKCGEYLKSRKTGRMGTLGIFGEIKPGVENESIQTVALSSAHVISKELFGVVLRPLQFCSLKWQRMPPQYLKKIGISGS</sequence>
<proteinExistence type="predicted"/>
<keyword evidence="2" id="KW-1185">Reference proteome</keyword>
<dbReference type="AlphaFoldDB" id="A0A8W8NKX5"/>
<accession>A0A8W8NKX5</accession>
<dbReference type="Proteomes" id="UP000005408">
    <property type="component" value="Unassembled WGS sequence"/>
</dbReference>
<protein>
    <submittedName>
        <fullName evidence="1">Uncharacterized protein</fullName>
    </submittedName>
</protein>
<evidence type="ECO:0000313" key="2">
    <source>
        <dbReference type="Proteomes" id="UP000005408"/>
    </source>
</evidence>
<organism evidence="1 2">
    <name type="scientific">Magallana gigas</name>
    <name type="common">Pacific oyster</name>
    <name type="synonym">Crassostrea gigas</name>
    <dbReference type="NCBI Taxonomy" id="29159"/>
    <lineage>
        <taxon>Eukaryota</taxon>
        <taxon>Metazoa</taxon>
        <taxon>Spiralia</taxon>
        <taxon>Lophotrochozoa</taxon>
        <taxon>Mollusca</taxon>
        <taxon>Bivalvia</taxon>
        <taxon>Autobranchia</taxon>
        <taxon>Pteriomorphia</taxon>
        <taxon>Ostreida</taxon>
        <taxon>Ostreoidea</taxon>
        <taxon>Ostreidae</taxon>
        <taxon>Magallana</taxon>
    </lineage>
</organism>
<dbReference type="EnsemblMetazoa" id="G7684.1">
    <property type="protein sequence ID" value="G7684.1:cds"/>
    <property type="gene ID" value="G7684"/>
</dbReference>